<name>A0AAE7RXI8_9CAUD</name>
<dbReference type="Proteomes" id="UP000828011">
    <property type="component" value="Segment"/>
</dbReference>
<organism evidence="2 3">
    <name type="scientific">uncultured phage cr35_1</name>
    <dbReference type="NCBI Taxonomy" id="2986408"/>
    <lineage>
        <taxon>Viruses</taxon>
        <taxon>Duplodnaviria</taxon>
        <taxon>Heunggongvirae</taxon>
        <taxon>Uroviricota</taxon>
        <taxon>Caudoviricetes</taxon>
        <taxon>Crassvirales</taxon>
        <taxon>Suoliviridae</taxon>
        <taxon>Bearivirinae</taxon>
        <taxon>Afonbuvirus</taxon>
        <taxon>Afonbuvirus coli</taxon>
    </lineage>
</organism>
<gene>
    <name evidence="2" type="primary">gp_77178</name>
</gene>
<reference evidence="2 3" key="1">
    <citation type="submission" date="2021-04" db="EMBL/GenBank/DDBJ databases">
        <authorList>
            <person name="Shkoporov A.N."/>
            <person name="Stockdale S.R."/>
            <person name="Guerin E."/>
            <person name="Ross R.P."/>
            <person name="Hill C."/>
        </authorList>
    </citation>
    <scope>NUCLEOTIDE SEQUENCE [LARGE SCALE GENOMIC DNA]</scope>
    <source>
        <strain evidence="3">cr35_1</strain>
    </source>
</reference>
<feature type="compositionally biased region" description="Polar residues" evidence="1">
    <location>
        <begin position="275"/>
        <end position="291"/>
    </location>
</feature>
<keyword evidence="3" id="KW-1185">Reference proteome</keyword>
<sequence length="1329" mass="146149">MVQNRIIFFATSVQPNPEEIDYWVDLSDNPYGGSIKYFNGTEWVRLAASGGMPDLSNYYTKTQVNKLLNDKANVSDVDSKVDDEEVKDVIKDIQFNTSNPNNITMVMFKYDGSNDSISLPIASTGSAGIVTSKDFLDFVKQHQLQELHTEMIDTFADIRAKYQKKLIAGLNIEIDQETNVISTSGNLSVQWNNITDKPDFKPVATSGDYNDLINKLKPGKDVSISEDNVISIAIDSDSLEQSLATLQSNIDKEAATARAAETKLGNDIATEKNRAQSAEQTISTNLQNEINRSTQVDTQHTNAINKEVQDRKEAIATEVSDRNAAILVETNRAKAKEEELDNKITDHTAATNAALALKADKSDTYTKAQVDAKLSGAYKVKGSSTFEALPKDNNVVGDVYNIINAFNLGGKHYDAGTNVVWTEDGWDALSGSFDTTAIEGSIQEVADNLAQEILDRTQADTTINNNVSSLTNRVKVNEDKLTIINGNESTTGSIANAIKQAKSYTDATVTAEQTRADKAEQKLTSDLASEVTRAKGAESANATAIANEVERATGVEETLNSNITQLQTQKVDKVEGKGLSTNDYTTPEKNKLAAIEAEANKYVLPAATASALGGVKIGSNITLANGGTISITKTNITSALGVDPTTTYVKKAGDTMTGTLTSASTTGSIVFKGVENSDITNIYKSGGNLSEGFGMHANADIINGLRFNWYDTFWYIGNIRGSGTESYGFGIVDNNDQIGFRVTTDAVYANKYTSSVSTGNAPISVKSTTMCPNLNADMVDGVNVKDIEHTLYISSTIKNYLKIQVNHKYFPNSYKIVEYYDGYIYVYQLLINAYSPKFTDLQLISGKIHTEIKTFYDLTKWYIETTESGMNIYIYQPENSNFKIYGVIHGEPQSPNVQFSVVSSLPSNVVSRHITFNVTSQNLEEFDWYGVSWSETSSNPDCTRIGNMDMHRSLPIQSMMKPFAFNCGKPRFKDQYVPVKENFTSGQYSHNANDSLSQATNDVNIMIKIPEFWYTDDYSFNTKTHNLKICQHAKSGWNHHKEAYVSAYELYNLNGRAISKRENIPTVNFTRANGRTWARANGFDGEAKWNLYTYEEHRAICHLFLVEYATRNSQKAVNTTLTAEGFRQGGLGSGCTIGVATINGATTYSFIPTGSSDSLGSGSGEVTVTIQQTDSSGHNTSTITRKCNRYRGIENPFGHVWKHTDDVISIYEGGYKTWYKSIKPEQFANNKNTSYKPLTTATVVTGYKTEIRATPTCDFFAAACTNDSESTYWCDYNWDNTDTSEHCLLIGGHSGHGIKAGLFCLNSYNGVGNSNASVGSRLTYLPWAE</sequence>
<protein>
    <submittedName>
        <fullName evidence="2">Uncharacterized protein</fullName>
    </submittedName>
</protein>
<evidence type="ECO:0000313" key="3">
    <source>
        <dbReference type="Proteomes" id="UP000828011"/>
    </source>
</evidence>
<evidence type="ECO:0000313" key="2">
    <source>
        <dbReference type="EMBL" id="QWM91354.2"/>
    </source>
</evidence>
<proteinExistence type="predicted"/>
<accession>A0AAE7RXI8</accession>
<evidence type="ECO:0000256" key="1">
    <source>
        <dbReference type="SAM" id="MobiDB-lite"/>
    </source>
</evidence>
<feature type="region of interest" description="Disordered" evidence="1">
    <location>
        <begin position="270"/>
        <end position="291"/>
    </location>
</feature>
<dbReference type="EMBL" id="MZ130499">
    <property type="protein sequence ID" value="QWM91354.2"/>
    <property type="molecule type" value="Genomic_DNA"/>
</dbReference>